<name>A0A2G9IB93_9LAMI</name>
<sequence length="265" mass="30675">MFISGSYLNEIPNEGGWIKDLEKVSPMNNKTMEILDRMSLDCPKLITLILNVKSPLKCISDSFFSHLYNLSVLDLSSTLIKKSPHSLSNLENVKFLNPRNCWRLVRNPDLGKLWKLRDHHVASPLDMSRALIRKVPQGMEELVNLRFLSLHEITLFRLPDFIGLIQRFQNLEEIFIRYCREIEEIIEVRQGEGEGRVVSLPKLKKLSLWDLPRLKSICNTTMSCDSIGSIQLIGCQEIKKLPLYFDPISHSPPQTLEHILLRERE</sequence>
<dbReference type="Pfam" id="PF23247">
    <property type="entry name" value="LRR_RPS2"/>
    <property type="match status" value="1"/>
</dbReference>
<dbReference type="SUPFAM" id="SSF52058">
    <property type="entry name" value="L domain-like"/>
    <property type="match status" value="1"/>
</dbReference>
<evidence type="ECO:0000313" key="3">
    <source>
        <dbReference type="Proteomes" id="UP000231279"/>
    </source>
</evidence>
<dbReference type="AlphaFoldDB" id="A0A2G9IB93"/>
<evidence type="ECO:0000313" key="2">
    <source>
        <dbReference type="EMBL" id="PIN27019.1"/>
    </source>
</evidence>
<dbReference type="PANTHER" id="PTHR47186:SF20">
    <property type="entry name" value="DISEASE RESISTANCE PROTEIN RPS5-LIKE"/>
    <property type="match status" value="1"/>
</dbReference>
<dbReference type="Gene3D" id="3.80.10.10">
    <property type="entry name" value="Ribonuclease Inhibitor"/>
    <property type="match status" value="1"/>
</dbReference>
<dbReference type="InterPro" id="IPR032675">
    <property type="entry name" value="LRR_dom_sf"/>
</dbReference>
<keyword evidence="3" id="KW-1185">Reference proteome</keyword>
<organism evidence="2 3">
    <name type="scientific">Handroanthus impetiginosus</name>
    <dbReference type="NCBI Taxonomy" id="429701"/>
    <lineage>
        <taxon>Eukaryota</taxon>
        <taxon>Viridiplantae</taxon>
        <taxon>Streptophyta</taxon>
        <taxon>Embryophyta</taxon>
        <taxon>Tracheophyta</taxon>
        <taxon>Spermatophyta</taxon>
        <taxon>Magnoliopsida</taxon>
        <taxon>eudicotyledons</taxon>
        <taxon>Gunneridae</taxon>
        <taxon>Pentapetalae</taxon>
        <taxon>asterids</taxon>
        <taxon>lamiids</taxon>
        <taxon>Lamiales</taxon>
        <taxon>Bignoniaceae</taxon>
        <taxon>Crescentiina</taxon>
        <taxon>Tabebuia alliance</taxon>
        <taxon>Handroanthus</taxon>
    </lineage>
</organism>
<proteinExistence type="predicted"/>
<dbReference type="InterPro" id="IPR057135">
    <property type="entry name" value="At4g27190-like_LRR"/>
</dbReference>
<dbReference type="EMBL" id="NKXS01000018">
    <property type="protein sequence ID" value="PIN27019.1"/>
    <property type="molecule type" value="Genomic_DNA"/>
</dbReference>
<evidence type="ECO:0000259" key="1">
    <source>
        <dbReference type="Pfam" id="PF23247"/>
    </source>
</evidence>
<dbReference type="Proteomes" id="UP000231279">
    <property type="component" value="Unassembled WGS sequence"/>
</dbReference>
<dbReference type="OrthoDB" id="1926275at2759"/>
<accession>A0A2G9IB93</accession>
<feature type="domain" description="Disease resistance protein At4g27190-like leucine-rich repeats" evidence="1">
    <location>
        <begin position="142"/>
        <end position="241"/>
    </location>
</feature>
<protein>
    <recommendedName>
        <fullName evidence="1">Disease resistance protein At4g27190-like leucine-rich repeats domain-containing protein</fullName>
    </recommendedName>
</protein>
<dbReference type="STRING" id="429701.A0A2G9IB93"/>
<dbReference type="PANTHER" id="PTHR47186">
    <property type="entry name" value="LEUCINE-RICH REPEAT-CONTAINING PROTEIN 57"/>
    <property type="match status" value="1"/>
</dbReference>
<comment type="caution">
    <text evidence="2">The sequence shown here is derived from an EMBL/GenBank/DDBJ whole genome shotgun (WGS) entry which is preliminary data.</text>
</comment>
<gene>
    <name evidence="2" type="ORF">CDL12_00214</name>
</gene>
<reference evidence="3" key="1">
    <citation type="journal article" date="2018" name="Gigascience">
        <title>Genome assembly of the Pink Ipe (Handroanthus impetiginosus, Bignoniaceae), a highly valued, ecologically keystone Neotropical timber forest tree.</title>
        <authorList>
            <person name="Silva-Junior O.B."/>
            <person name="Grattapaglia D."/>
            <person name="Novaes E."/>
            <person name="Collevatti R.G."/>
        </authorList>
    </citation>
    <scope>NUCLEOTIDE SEQUENCE [LARGE SCALE GENOMIC DNA]</scope>
    <source>
        <strain evidence="3">cv. UFG-1</strain>
    </source>
</reference>